<evidence type="ECO:0000313" key="2">
    <source>
        <dbReference type="Proteomes" id="UP001165186"/>
    </source>
</evidence>
<organism evidence="1 2">
    <name type="scientific">Neofusicoccum parvum</name>
    <dbReference type="NCBI Taxonomy" id="310453"/>
    <lineage>
        <taxon>Eukaryota</taxon>
        <taxon>Fungi</taxon>
        <taxon>Dikarya</taxon>
        <taxon>Ascomycota</taxon>
        <taxon>Pezizomycotina</taxon>
        <taxon>Dothideomycetes</taxon>
        <taxon>Dothideomycetes incertae sedis</taxon>
        <taxon>Botryosphaeriales</taxon>
        <taxon>Botryosphaeriaceae</taxon>
        <taxon>Neofusicoccum</taxon>
    </lineage>
</organism>
<gene>
    <name evidence="1" type="primary">g3690</name>
    <name evidence="1" type="ORF">NpPPO83_00003690</name>
</gene>
<protein>
    <submittedName>
        <fullName evidence="1">Transcription factor jumonji/aspartyl beta-hydroxylase</fullName>
    </submittedName>
</protein>
<comment type="caution">
    <text evidence="1">The sequence shown here is derived from an EMBL/GenBank/DDBJ whole genome shotgun (WGS) entry which is preliminary data.</text>
</comment>
<evidence type="ECO:0000313" key="1">
    <source>
        <dbReference type="EMBL" id="GME25002.1"/>
    </source>
</evidence>
<keyword evidence="2" id="KW-1185">Reference proteome</keyword>
<name>A0ACB5RWY5_9PEZI</name>
<dbReference type="Proteomes" id="UP001165186">
    <property type="component" value="Unassembled WGS sequence"/>
</dbReference>
<dbReference type="EMBL" id="BSXG01000016">
    <property type="protein sequence ID" value="GME25002.1"/>
    <property type="molecule type" value="Genomic_DNA"/>
</dbReference>
<accession>A0ACB5RWY5</accession>
<reference evidence="1" key="1">
    <citation type="submission" date="2024-09" db="EMBL/GenBank/DDBJ databases">
        <title>Draft Genome Sequences of Neofusicoccum parvum.</title>
        <authorList>
            <person name="Ashida A."/>
            <person name="Camagna M."/>
            <person name="Tanaka A."/>
            <person name="Takemoto D."/>
        </authorList>
    </citation>
    <scope>NUCLEOTIDE SEQUENCE</scope>
    <source>
        <strain evidence="1">PPO83</strain>
    </source>
</reference>
<sequence length="299" mass="34167">MLARPRPGSRKALQSCRRAYATRTKWPVVRAMEQVPGNASIQDSRMDEPCFLSHDQFSNINAIYDWFKPIDSKANVHSLKTEKFRPYAEIILPLEYTGPDPADSSKTTFKRFDAPLGVFLDYLEQPPKHMRLYLAQCKIDDLPTLLRRQLSAPPFVRHHGLYKDQEPKSGRRKWDRDKGLQIYDTSIWMGLPPTYTPLHRDPNPNCFFQMAGKKTIRLLPPEKGLEIFQRVKKSIGEGEGDLSGKIRGEEMMVGKEREALEEEVWGSSSYDPESGGLEAKLERGSGLYIPEGTFVHAKN</sequence>
<proteinExistence type="predicted"/>